<reference evidence="2 3" key="1">
    <citation type="submission" date="2015-11" db="EMBL/GenBank/DDBJ databases">
        <title>Genomic analysis of 38 Legionella species identifies large and diverse effector repertoires.</title>
        <authorList>
            <person name="Burstein D."/>
            <person name="Amaro F."/>
            <person name="Zusman T."/>
            <person name="Lifshitz Z."/>
            <person name="Cohen O."/>
            <person name="Gilbert J.A."/>
            <person name="Pupko T."/>
            <person name="Shuman H.A."/>
            <person name="Segal G."/>
        </authorList>
    </citation>
    <scope>NUCLEOTIDE SEQUENCE [LARGE SCALE GENOMIC DNA]</scope>
    <source>
        <strain evidence="2 3">ATCC 49655</strain>
    </source>
</reference>
<dbReference type="Proteomes" id="UP000054600">
    <property type="component" value="Unassembled WGS sequence"/>
</dbReference>
<keyword evidence="3" id="KW-1185">Reference proteome</keyword>
<gene>
    <name evidence="2" type="ORF">Lsha_1762</name>
</gene>
<dbReference type="RefSeq" id="WP_018576022.1">
    <property type="nucleotide sequence ID" value="NZ_KB892382.1"/>
</dbReference>
<evidence type="ECO:0000313" key="3">
    <source>
        <dbReference type="Proteomes" id="UP000054600"/>
    </source>
</evidence>
<protein>
    <submittedName>
        <fullName evidence="2">Uncharacterized protein</fullName>
    </submittedName>
</protein>
<feature type="region of interest" description="Disordered" evidence="1">
    <location>
        <begin position="1"/>
        <end position="38"/>
    </location>
</feature>
<dbReference type="PATRIC" id="fig|1122169.6.peg.2023"/>
<accession>A0A0W0YT08</accession>
<dbReference type="EMBL" id="LNYW01000046">
    <property type="protein sequence ID" value="KTD60012.1"/>
    <property type="molecule type" value="Genomic_DNA"/>
</dbReference>
<feature type="compositionally biased region" description="Polar residues" evidence="1">
    <location>
        <begin position="1"/>
        <end position="15"/>
    </location>
</feature>
<feature type="compositionally biased region" description="Basic and acidic residues" evidence="1">
    <location>
        <begin position="19"/>
        <end position="37"/>
    </location>
</feature>
<comment type="caution">
    <text evidence="2">The sequence shown here is derived from an EMBL/GenBank/DDBJ whole genome shotgun (WGS) entry which is preliminary data.</text>
</comment>
<proteinExistence type="predicted"/>
<dbReference type="AlphaFoldDB" id="A0A0W0YT08"/>
<evidence type="ECO:0000313" key="2">
    <source>
        <dbReference type="EMBL" id="KTD60012.1"/>
    </source>
</evidence>
<dbReference type="STRING" id="1122169.Lsha_1762"/>
<sequence>MKKTGSRSVSFSLNLPKTVDNKDGPDSSRSLPDEKKFLSPRMMLSKKQGKLITELTSSNTSSSLSDSDNSVNWPLTLPVVAFKLKINGLISDGVLSITVDNQSLPDYLLSHLSEAIPDSVMYKDLVKKFVAVILYVELDLPRFLKQIKEMVYGHGVLNDICSNLRSTLDKKFEGRYLKLKIRDKNNPERHGEALKKMLSGEEQQYHEKNNIDLQLLLLNEEYFVEHEPFLFFFEQSFHRYQQATEHDKLILVADELHHLTRLFYIFASVNDFTLGGKNKYALTWITNVSRQLVGYLQLFVLTQPTEQFLPSLYFIMDIIDLLNQEKDGGDYHFGLLLFSVLQSGPVNRLLRYEDMPRAQKEHYNRLATLFSAIGMNANLKEHLSKHPEDYGPVSFIDALFAAAAESADRNLMEKCGDILEAIILKKKKQAGVAVTMHTDLISFLKRMPEFSQDLAYELSYQQRPSELSDIVAGRSELLGEFNRWINFIHTLRAGFKNGIAHADLLNLCKGWGQEKSTRQLFVKPLFFNQEIQEPTRQTKERSPSLRDQ</sequence>
<evidence type="ECO:0000256" key="1">
    <source>
        <dbReference type="SAM" id="MobiDB-lite"/>
    </source>
</evidence>
<name>A0A0W0YT08_9GAMM</name>
<organism evidence="2 3">
    <name type="scientific">Legionella shakespearei DSM 23087</name>
    <dbReference type="NCBI Taxonomy" id="1122169"/>
    <lineage>
        <taxon>Bacteria</taxon>
        <taxon>Pseudomonadati</taxon>
        <taxon>Pseudomonadota</taxon>
        <taxon>Gammaproteobacteria</taxon>
        <taxon>Legionellales</taxon>
        <taxon>Legionellaceae</taxon>
        <taxon>Legionella</taxon>
    </lineage>
</organism>